<dbReference type="SUPFAM" id="SSF100950">
    <property type="entry name" value="NagB/RpiA/CoA transferase-like"/>
    <property type="match status" value="1"/>
</dbReference>
<evidence type="ECO:0000259" key="4">
    <source>
        <dbReference type="PROSITE" id="PS51000"/>
    </source>
</evidence>
<dbReference type="InterPro" id="IPR018356">
    <property type="entry name" value="Tscrpt_reg_HTH_DeoR_CS"/>
</dbReference>
<dbReference type="RefSeq" id="WP_116059979.1">
    <property type="nucleotide sequence ID" value="NZ_QRDZ01000004.1"/>
</dbReference>
<evidence type="ECO:0000313" key="5">
    <source>
        <dbReference type="EMBL" id="RED85563.1"/>
    </source>
</evidence>
<gene>
    <name evidence="5" type="ORF">DFP98_104268</name>
</gene>
<dbReference type="Proteomes" id="UP000256977">
    <property type="component" value="Unassembled WGS sequence"/>
</dbReference>
<keyword evidence="6" id="KW-1185">Reference proteome</keyword>
<proteinExistence type="predicted"/>
<dbReference type="InterPro" id="IPR036390">
    <property type="entry name" value="WH_DNA-bd_sf"/>
</dbReference>
<dbReference type="InterPro" id="IPR001034">
    <property type="entry name" value="DeoR_HTH"/>
</dbReference>
<reference evidence="5 6" key="1">
    <citation type="submission" date="2018-07" db="EMBL/GenBank/DDBJ databases">
        <title>Genomic Encyclopedia of Type Strains, Phase III (KMG-III): the genomes of soil and plant-associated and newly described type strains.</title>
        <authorList>
            <person name="Whitman W."/>
        </authorList>
    </citation>
    <scope>NUCLEOTIDE SEQUENCE [LARGE SCALE GENOMIC DNA]</scope>
    <source>
        <strain evidence="5 6">CECT 7287</strain>
    </source>
</reference>
<dbReference type="GO" id="GO:0003677">
    <property type="term" value="F:DNA binding"/>
    <property type="evidence" value="ECO:0007669"/>
    <property type="project" value="UniProtKB-KW"/>
</dbReference>
<dbReference type="Pfam" id="PF00455">
    <property type="entry name" value="DeoRC"/>
    <property type="match status" value="1"/>
</dbReference>
<sequence>MSLAGEERKREIMTLLNEKGKVIAGELAQRFEVSTETIRRDLDDLEKENRLKKVYGGALRISPKVEPPLLERESTNVEAKLKVGALAAKLVEDNDVIVLDEGSTVLQMIPFLEHKRNLTILTNSIPALMRLLEYQKRGTFDVKIILIGGVVNTQHLRATGPIAEKIIEDFYVNKAFISVDGVSLKHGITSYDYEKAVFTRKLIAGSEMAIVVADYSKIAKRTVARIADLRELHTIVSDEAPPEEWKSQLGKLELSWIHRESDL</sequence>
<evidence type="ECO:0000256" key="2">
    <source>
        <dbReference type="ARBA" id="ARBA00023125"/>
    </source>
</evidence>
<protein>
    <submittedName>
        <fullName evidence="5">DeoR family transcriptional regulator</fullName>
    </submittedName>
</protein>
<dbReference type="PANTHER" id="PTHR30363:SF44">
    <property type="entry name" value="AGA OPERON TRANSCRIPTIONAL REPRESSOR-RELATED"/>
    <property type="match status" value="1"/>
</dbReference>
<dbReference type="OrthoDB" id="9797223at2"/>
<dbReference type="SMART" id="SM01134">
    <property type="entry name" value="DeoRC"/>
    <property type="match status" value="1"/>
</dbReference>
<keyword evidence="3" id="KW-0804">Transcription</keyword>
<comment type="caution">
    <text evidence="5">The sequence shown here is derived from an EMBL/GenBank/DDBJ whole genome shotgun (WGS) entry which is preliminary data.</text>
</comment>
<dbReference type="AlphaFoldDB" id="A0A3D9KJ51"/>
<dbReference type="Pfam" id="PF08220">
    <property type="entry name" value="HTH_DeoR"/>
    <property type="match status" value="1"/>
</dbReference>
<dbReference type="PROSITE" id="PS00894">
    <property type="entry name" value="HTH_DEOR_1"/>
    <property type="match status" value="1"/>
</dbReference>
<dbReference type="Gene3D" id="1.10.10.10">
    <property type="entry name" value="Winged helix-like DNA-binding domain superfamily/Winged helix DNA-binding domain"/>
    <property type="match status" value="1"/>
</dbReference>
<keyword evidence="2" id="KW-0238">DNA-binding</keyword>
<evidence type="ECO:0000313" key="6">
    <source>
        <dbReference type="Proteomes" id="UP000256977"/>
    </source>
</evidence>
<dbReference type="GO" id="GO:0003700">
    <property type="term" value="F:DNA-binding transcription factor activity"/>
    <property type="evidence" value="ECO:0007669"/>
    <property type="project" value="InterPro"/>
</dbReference>
<keyword evidence="1" id="KW-0805">Transcription regulation</keyword>
<evidence type="ECO:0000256" key="3">
    <source>
        <dbReference type="ARBA" id="ARBA00023163"/>
    </source>
</evidence>
<dbReference type="PROSITE" id="PS51000">
    <property type="entry name" value="HTH_DEOR_2"/>
    <property type="match status" value="1"/>
</dbReference>
<dbReference type="Gene3D" id="3.40.50.1360">
    <property type="match status" value="1"/>
</dbReference>
<accession>A0A3D9KJ51</accession>
<dbReference type="InterPro" id="IPR014036">
    <property type="entry name" value="DeoR-like_C"/>
</dbReference>
<dbReference type="SUPFAM" id="SSF46785">
    <property type="entry name" value="Winged helix' DNA-binding domain"/>
    <property type="match status" value="1"/>
</dbReference>
<dbReference type="PANTHER" id="PTHR30363">
    <property type="entry name" value="HTH-TYPE TRANSCRIPTIONAL REGULATOR SRLR-RELATED"/>
    <property type="match status" value="1"/>
</dbReference>
<dbReference type="InterPro" id="IPR050313">
    <property type="entry name" value="Carb_Metab_HTH_regulators"/>
</dbReference>
<dbReference type="EMBL" id="QRDZ01000004">
    <property type="protein sequence ID" value="RED85563.1"/>
    <property type="molecule type" value="Genomic_DNA"/>
</dbReference>
<dbReference type="InterPro" id="IPR037171">
    <property type="entry name" value="NagB/RpiA_transferase-like"/>
</dbReference>
<organism evidence="5 6">
    <name type="scientific">Cohnella phaseoli</name>
    <dbReference type="NCBI Taxonomy" id="456490"/>
    <lineage>
        <taxon>Bacteria</taxon>
        <taxon>Bacillati</taxon>
        <taxon>Bacillota</taxon>
        <taxon>Bacilli</taxon>
        <taxon>Bacillales</taxon>
        <taxon>Paenibacillaceae</taxon>
        <taxon>Cohnella</taxon>
    </lineage>
</organism>
<dbReference type="PRINTS" id="PR00037">
    <property type="entry name" value="HTHLACR"/>
</dbReference>
<dbReference type="SMART" id="SM00420">
    <property type="entry name" value="HTH_DEOR"/>
    <property type="match status" value="1"/>
</dbReference>
<dbReference type="InterPro" id="IPR036388">
    <property type="entry name" value="WH-like_DNA-bd_sf"/>
</dbReference>
<name>A0A3D9KJ51_9BACL</name>
<feature type="domain" description="HTH deoR-type" evidence="4">
    <location>
        <begin position="5"/>
        <end position="60"/>
    </location>
</feature>
<evidence type="ECO:0000256" key="1">
    <source>
        <dbReference type="ARBA" id="ARBA00023015"/>
    </source>
</evidence>